<protein>
    <submittedName>
        <fullName evidence="3">C4-type zinc ribbon domain-containing protein</fullName>
    </submittedName>
</protein>
<dbReference type="EMBL" id="QRYC01000014">
    <property type="protein sequence ID" value="RGU55812.1"/>
    <property type="molecule type" value="Genomic_DNA"/>
</dbReference>
<reference evidence="3" key="2">
    <citation type="submission" date="2023-01" db="EMBL/GenBank/DDBJ databases">
        <title>Human gut microbiome strain richness.</title>
        <authorList>
            <person name="Chen-Liaw A."/>
        </authorList>
    </citation>
    <scope>NUCLEOTIDE SEQUENCE</scope>
    <source>
        <strain evidence="3">RTP21484st1_B7_RTP21484_190118</strain>
    </source>
</reference>
<comment type="caution">
    <text evidence="4">The sequence shown here is derived from an EMBL/GenBank/DDBJ whole genome shotgun (WGS) entry which is preliminary data.</text>
</comment>
<keyword evidence="1" id="KW-0175">Coiled coil</keyword>
<accession>A0A1Y3YBS2</accession>
<feature type="coiled-coil region" evidence="1">
    <location>
        <begin position="44"/>
        <end position="182"/>
    </location>
</feature>
<evidence type="ECO:0000313" key="4">
    <source>
        <dbReference type="EMBL" id="RGU55812.1"/>
    </source>
</evidence>
<dbReference type="EMBL" id="JAQMRD010000020">
    <property type="protein sequence ID" value="MDB9224159.1"/>
    <property type="molecule type" value="Genomic_DNA"/>
</dbReference>
<feature type="domain" description="C4-type zinc ribbon" evidence="2">
    <location>
        <begin position="211"/>
        <end position="243"/>
    </location>
</feature>
<evidence type="ECO:0000313" key="3">
    <source>
        <dbReference type="EMBL" id="MDB9224159.1"/>
    </source>
</evidence>
<dbReference type="InterPro" id="IPR052376">
    <property type="entry name" value="Oxidative_Scav/Glycosyltrans"/>
</dbReference>
<evidence type="ECO:0000256" key="1">
    <source>
        <dbReference type="SAM" id="Coils"/>
    </source>
</evidence>
<dbReference type="AlphaFoldDB" id="A0A1Y3YBS2"/>
<dbReference type="RefSeq" id="WP_046403811.1">
    <property type="nucleotide sequence ID" value="NZ_BAABYK010000001.1"/>
</dbReference>
<evidence type="ECO:0000313" key="5">
    <source>
        <dbReference type="Proteomes" id="UP000284243"/>
    </source>
</evidence>
<dbReference type="PANTHER" id="PTHR39082">
    <property type="entry name" value="PHOSPHOLIPASE C-BETA-2-RELATED"/>
    <property type="match status" value="1"/>
</dbReference>
<dbReference type="InterPro" id="IPR003743">
    <property type="entry name" value="Zf-RING_7"/>
</dbReference>
<dbReference type="PANTHER" id="PTHR39082:SF1">
    <property type="entry name" value="SCAVENGER RECEPTOR CLASS A MEMBER 3"/>
    <property type="match status" value="1"/>
</dbReference>
<dbReference type="Pfam" id="PF02591">
    <property type="entry name" value="Zn_ribbon_9"/>
    <property type="match status" value="1"/>
</dbReference>
<reference evidence="4 5" key="1">
    <citation type="submission" date="2018-08" db="EMBL/GenBank/DDBJ databases">
        <title>A genome reference for cultivated species of the human gut microbiota.</title>
        <authorList>
            <person name="Zou Y."/>
            <person name="Xue W."/>
            <person name="Luo G."/>
        </authorList>
    </citation>
    <scope>NUCLEOTIDE SEQUENCE [LARGE SCALE GENOMIC DNA]</scope>
    <source>
        <strain evidence="4 5">AF16-14</strain>
    </source>
</reference>
<proteinExistence type="predicted"/>
<organism evidence="4 5">
    <name type="scientific">Odoribacter splanchnicus</name>
    <dbReference type="NCBI Taxonomy" id="28118"/>
    <lineage>
        <taxon>Bacteria</taxon>
        <taxon>Pseudomonadati</taxon>
        <taxon>Bacteroidota</taxon>
        <taxon>Bacteroidia</taxon>
        <taxon>Bacteroidales</taxon>
        <taxon>Odoribacteraceae</taxon>
        <taxon>Odoribacter</taxon>
    </lineage>
</organism>
<dbReference type="Proteomes" id="UP001212263">
    <property type="component" value="Unassembled WGS sequence"/>
</dbReference>
<name>A0A1Y3YBS2_9BACT</name>
<dbReference type="Proteomes" id="UP000284243">
    <property type="component" value="Unassembled WGS sequence"/>
</dbReference>
<evidence type="ECO:0000259" key="2">
    <source>
        <dbReference type="Pfam" id="PF02591"/>
    </source>
</evidence>
<sequence length="279" mass="32532">MATNNEKLQELSVEEKLQHLYELQRIDTEIDKIKTLRGELPLEVQDLEDEIAGLETRLENLKNEISEADKSVTNKKQEITKSEELIKKYSEQLDNVRNNREYDALTKEVEFQKLEIELQQKRIREAQKLKAEKEVNLEISNKQYTEKKADLEAKKAELDDIIAETHKDEEALTQKSEELSQNIEERLLTAYRKIRDNARNGLAVVTVDRDACGGCFNKIPPQRQLDIRSRKKIIVCEYCGRILIDKYICDYDGSMQKADLESAMEAQKKKGRRIKKSEE</sequence>
<gene>
    <name evidence="4" type="ORF">DWW57_10995</name>
    <name evidence="3" type="ORF">PN645_14235</name>
</gene>
<dbReference type="Gene3D" id="1.10.287.1490">
    <property type="match status" value="1"/>
</dbReference>